<dbReference type="InterPro" id="IPR001789">
    <property type="entry name" value="Sig_transdc_resp-reg_receiver"/>
</dbReference>
<evidence type="ECO:0000256" key="3">
    <source>
        <dbReference type="PROSITE-ProRule" id="PRU00169"/>
    </source>
</evidence>
<name>A0A7C4Q757_9CHLR</name>
<accession>A0A7C4Q757</accession>
<dbReference type="PANTHER" id="PTHR45228">
    <property type="entry name" value="CYCLIC DI-GMP PHOSPHODIESTERASE TM_0186-RELATED"/>
    <property type="match status" value="1"/>
</dbReference>
<evidence type="ECO:0000259" key="7">
    <source>
        <dbReference type="PROSITE" id="PS51832"/>
    </source>
</evidence>
<dbReference type="InterPro" id="IPR000700">
    <property type="entry name" value="PAS-assoc_C"/>
</dbReference>
<dbReference type="SUPFAM" id="SSF52172">
    <property type="entry name" value="CheY-like"/>
    <property type="match status" value="2"/>
</dbReference>
<dbReference type="InterPro" id="IPR003607">
    <property type="entry name" value="HD/PDEase_dom"/>
</dbReference>
<evidence type="ECO:0000259" key="6">
    <source>
        <dbReference type="PROSITE" id="PS50113"/>
    </source>
</evidence>
<dbReference type="Gene3D" id="3.30.450.40">
    <property type="match status" value="1"/>
</dbReference>
<dbReference type="SUPFAM" id="SSF55785">
    <property type="entry name" value="PYP-like sensor domain (PAS domain)"/>
    <property type="match status" value="1"/>
</dbReference>
<feature type="domain" description="Response regulatory" evidence="5">
    <location>
        <begin position="147"/>
        <end position="269"/>
    </location>
</feature>
<dbReference type="PROSITE" id="PS50113">
    <property type="entry name" value="PAC"/>
    <property type="match status" value="1"/>
</dbReference>
<dbReference type="SUPFAM" id="SSF55781">
    <property type="entry name" value="GAF domain-like"/>
    <property type="match status" value="1"/>
</dbReference>
<dbReference type="PROSITE" id="PS50110">
    <property type="entry name" value="RESPONSE_REGULATORY"/>
    <property type="match status" value="2"/>
</dbReference>
<dbReference type="Gene3D" id="1.10.3210.10">
    <property type="entry name" value="Hypothetical protein af1432"/>
    <property type="match status" value="1"/>
</dbReference>
<keyword evidence="4" id="KW-0175">Coiled coil</keyword>
<feature type="coiled-coil region" evidence="4">
    <location>
        <begin position="415"/>
        <end position="455"/>
    </location>
</feature>
<keyword evidence="2" id="KW-0418">Kinase</keyword>
<comment type="caution">
    <text evidence="8">The sequence shown here is derived from an EMBL/GenBank/DDBJ whole genome shotgun (WGS) entry which is preliminary data.</text>
</comment>
<dbReference type="CDD" id="cd00077">
    <property type="entry name" value="HDc"/>
    <property type="match status" value="1"/>
</dbReference>
<reference evidence="8" key="1">
    <citation type="journal article" date="2020" name="mSystems">
        <title>Genome- and Community-Level Interaction Insights into Carbon Utilization and Element Cycling Functions of Hydrothermarchaeota in Hydrothermal Sediment.</title>
        <authorList>
            <person name="Zhou Z."/>
            <person name="Liu Y."/>
            <person name="Xu W."/>
            <person name="Pan J."/>
            <person name="Luo Z.H."/>
            <person name="Li M."/>
        </authorList>
    </citation>
    <scope>NUCLEOTIDE SEQUENCE [LARGE SCALE GENOMIC DNA]</scope>
    <source>
        <strain evidence="8">SpSt-556</strain>
    </source>
</reference>
<dbReference type="SMART" id="SM00471">
    <property type="entry name" value="HDc"/>
    <property type="match status" value="1"/>
</dbReference>
<proteinExistence type="predicted"/>
<keyword evidence="3" id="KW-0597">Phosphoprotein</keyword>
<dbReference type="Gene3D" id="3.40.50.2300">
    <property type="match status" value="2"/>
</dbReference>
<feature type="domain" description="Response regulatory" evidence="5">
    <location>
        <begin position="13"/>
        <end position="131"/>
    </location>
</feature>
<feature type="domain" description="HD-GYP" evidence="7">
    <location>
        <begin position="623"/>
        <end position="814"/>
    </location>
</feature>
<dbReference type="SMART" id="SM00065">
    <property type="entry name" value="GAF"/>
    <property type="match status" value="1"/>
</dbReference>
<dbReference type="InterPro" id="IPR035965">
    <property type="entry name" value="PAS-like_dom_sf"/>
</dbReference>
<organism evidence="8">
    <name type="scientific">Bellilinea caldifistulae</name>
    <dbReference type="NCBI Taxonomy" id="360411"/>
    <lineage>
        <taxon>Bacteria</taxon>
        <taxon>Bacillati</taxon>
        <taxon>Chloroflexota</taxon>
        <taxon>Anaerolineae</taxon>
        <taxon>Anaerolineales</taxon>
        <taxon>Anaerolineaceae</taxon>
        <taxon>Bellilinea</taxon>
    </lineage>
</organism>
<dbReference type="Pfam" id="PF01590">
    <property type="entry name" value="GAF"/>
    <property type="match status" value="1"/>
</dbReference>
<dbReference type="Pfam" id="PF00072">
    <property type="entry name" value="Response_reg"/>
    <property type="match status" value="2"/>
</dbReference>
<dbReference type="GO" id="GO:0016301">
    <property type="term" value="F:kinase activity"/>
    <property type="evidence" value="ECO:0007669"/>
    <property type="project" value="UniProtKB-KW"/>
</dbReference>
<dbReference type="CDD" id="cd00156">
    <property type="entry name" value="REC"/>
    <property type="match status" value="2"/>
</dbReference>
<dbReference type="InterPro" id="IPR052020">
    <property type="entry name" value="Cyclic_di-GMP/3'3'-cGAMP_PDE"/>
</dbReference>
<feature type="coiled-coil region" evidence="4">
    <location>
        <begin position="272"/>
        <end position="318"/>
    </location>
</feature>
<dbReference type="InterPro" id="IPR029016">
    <property type="entry name" value="GAF-like_dom_sf"/>
</dbReference>
<sequence length="814" mass="92560">MDDPATSPHEPLQVLYVEDNPQDADLTARALRKLAAHIRMSTVATQKQALELLYEQRQPFQVVLIDRNLGDGDGLSLLVKLRSLNLPVAVVMVTGSGDEETVIAALKSGADDYIIKRDDYLERLPSVIESAWQHYRQQVIRYNRPLRVLYVEHQPADIDLTRRYLEKHAPYITLEVVTTAQQALRTLTEESRPAEVDVLLMDYNLPGGMNALELIKEIREVHRLSVPIVLVTGQGDEMIALQALRLGAQDYIPKTDHYLARLPYALADAYHRARLEQEHDALRRSEERFRALFMDSPVAMLEQDFSQVKRELLALKQSGIPDLETYLLDNPQVVLDLFDKSYVLFLNRAARRLYQVEGKALPRSLGELLNGWAQWRHFVNELLQIASGQAHFQRETEDILPDGRKIAVNLHWNALAGYEETLERVIVAIEDITERKQSAERIERQLHQLEALRKMDDAISSNLNLNETLQVLIDQMRSQLNLEALAVLLYDPADGSLTYTAGEGNGLPIPLGLRFHAGQSLAGQLLQENRGLFLCEISEDCNCFAPQVCEFSRQLRQAGFQTVMVIPLITKTNPQGVIEIYLRASPPVDREWQRFLEMLAGQAAIAIENARLYEDARRSNQELLQAYDATIEGWTRAIDLRDKETEGHTQRVVELVLRLGRQAGMSEELLVHVRRGALLHDIGKLGIPDAILLKPGPLTEEEWVIMRRHPLYAYEMLSPIEYLRPALDIPYCHHEKWDGTGYPRGLKGEQIPLAARIFAVVDVWDALTSDRPYRPAWSKEEALAYLKEQQGKHFDPQAVKLFLKEMGLEDTPGG</sequence>
<feature type="modified residue" description="4-aspartylphosphate" evidence="3">
    <location>
        <position position="202"/>
    </location>
</feature>
<dbReference type="PANTHER" id="PTHR45228:SF1">
    <property type="entry name" value="CYCLIC DI-GMP PHOSPHODIESTERASE TM_0186"/>
    <property type="match status" value="1"/>
</dbReference>
<dbReference type="Pfam" id="PF13487">
    <property type="entry name" value="HD_5"/>
    <property type="match status" value="1"/>
</dbReference>
<dbReference type="SMART" id="SM00448">
    <property type="entry name" value="REC"/>
    <property type="match status" value="2"/>
</dbReference>
<dbReference type="SUPFAM" id="SSF109604">
    <property type="entry name" value="HD-domain/PDEase-like"/>
    <property type="match status" value="1"/>
</dbReference>
<dbReference type="InterPro" id="IPR037522">
    <property type="entry name" value="HD_GYP_dom"/>
</dbReference>
<dbReference type="GO" id="GO:0000160">
    <property type="term" value="P:phosphorelay signal transduction system"/>
    <property type="evidence" value="ECO:0007669"/>
    <property type="project" value="InterPro"/>
</dbReference>
<dbReference type="EMBL" id="DSXR01000005">
    <property type="protein sequence ID" value="HGS86034.1"/>
    <property type="molecule type" value="Genomic_DNA"/>
</dbReference>
<dbReference type="InterPro" id="IPR011006">
    <property type="entry name" value="CheY-like_superfamily"/>
</dbReference>
<feature type="modified residue" description="4-aspartylphosphate" evidence="3">
    <location>
        <position position="66"/>
    </location>
</feature>
<dbReference type="Gene3D" id="3.30.450.20">
    <property type="entry name" value="PAS domain"/>
    <property type="match status" value="1"/>
</dbReference>
<gene>
    <name evidence="8" type="ORF">ENT17_00265</name>
</gene>
<feature type="domain" description="PAC" evidence="6">
    <location>
        <begin position="392"/>
        <end position="444"/>
    </location>
</feature>
<dbReference type="PROSITE" id="PS51832">
    <property type="entry name" value="HD_GYP"/>
    <property type="match status" value="1"/>
</dbReference>
<evidence type="ECO:0000256" key="1">
    <source>
        <dbReference type="ARBA" id="ARBA00022679"/>
    </source>
</evidence>
<dbReference type="InterPro" id="IPR003018">
    <property type="entry name" value="GAF"/>
</dbReference>
<dbReference type="AlphaFoldDB" id="A0A7C4Q757"/>
<evidence type="ECO:0000313" key="8">
    <source>
        <dbReference type="EMBL" id="HGS86034.1"/>
    </source>
</evidence>
<keyword evidence="1" id="KW-0808">Transferase</keyword>
<evidence type="ECO:0000256" key="2">
    <source>
        <dbReference type="ARBA" id="ARBA00022777"/>
    </source>
</evidence>
<evidence type="ECO:0000259" key="5">
    <source>
        <dbReference type="PROSITE" id="PS50110"/>
    </source>
</evidence>
<evidence type="ECO:0000256" key="4">
    <source>
        <dbReference type="SAM" id="Coils"/>
    </source>
</evidence>
<protein>
    <submittedName>
        <fullName evidence="8">Response regulator</fullName>
    </submittedName>
</protein>